<evidence type="ECO:0000256" key="2">
    <source>
        <dbReference type="ARBA" id="ARBA00022448"/>
    </source>
</evidence>
<name>A0A0N5AHW2_9BILA</name>
<keyword evidence="3 10" id="KW-0812">Transmembrane</keyword>
<dbReference type="WBParaSite" id="SMUV_0000398001-mRNA-1">
    <property type="protein sequence ID" value="SMUV_0000398001-mRNA-1"/>
    <property type="gene ID" value="SMUV_0000398001"/>
</dbReference>
<dbReference type="AlphaFoldDB" id="A0A0N5AHW2"/>
<dbReference type="GO" id="GO:0043005">
    <property type="term" value="C:neuron projection"/>
    <property type="evidence" value="ECO:0007669"/>
    <property type="project" value="TreeGrafter"/>
</dbReference>
<feature type="transmembrane region" description="Helical" evidence="10">
    <location>
        <begin position="66"/>
        <end position="84"/>
    </location>
</feature>
<feature type="binding site" evidence="7">
    <location>
        <position position="79"/>
    </location>
    <ligand>
        <name>Na(+)</name>
        <dbReference type="ChEBI" id="CHEBI:29101"/>
        <label>1</label>
    </ligand>
</feature>
<keyword evidence="6 10" id="KW-0472">Membrane</keyword>
<keyword evidence="4" id="KW-0769">Symport</keyword>
<dbReference type="GO" id="GO:0006865">
    <property type="term" value="P:amino acid transport"/>
    <property type="evidence" value="ECO:0007669"/>
    <property type="project" value="TreeGrafter"/>
</dbReference>
<dbReference type="PROSITE" id="PS00754">
    <property type="entry name" value="NA_NEUROTRAN_SYMP_2"/>
    <property type="match status" value="1"/>
</dbReference>
<dbReference type="STRING" id="451379.A0A0N5AHW2"/>
<feature type="compositionally biased region" description="Low complexity" evidence="9">
    <location>
        <begin position="608"/>
        <end position="624"/>
    </location>
</feature>
<dbReference type="GO" id="GO:0005335">
    <property type="term" value="F:serotonin:sodium:chloride symporter activity"/>
    <property type="evidence" value="ECO:0007669"/>
    <property type="project" value="TreeGrafter"/>
</dbReference>
<dbReference type="NCBIfam" id="NF037979">
    <property type="entry name" value="Na_transp"/>
    <property type="match status" value="1"/>
</dbReference>
<feature type="transmembrane region" description="Helical" evidence="10">
    <location>
        <begin position="138"/>
        <end position="166"/>
    </location>
</feature>
<sequence>MLQKLRLFYLNLLKGLLKAPEKSLHCYTETIYTGPPSPVSQSSRFTERIRRHSNIVREKWSSKIEFLLAVIGYAVDLGNIWRFPSVCYKHGGGAFLIPYLVMLLIGGLPMFYMELALGQFHKSGCISIWKKICPMFKGIGYGICFICTYIACYYNAIIAQAVYFMFSSLQFEVPWKTCNNTWNTVNCTSSLNETLGKGGELLKTPSEEFYFNKVLEMNQSNGFDDLGGVKSSLAVCLVIVFMLVYFALWKGPRSSGKVVWVTATAPYVILTILLFRGITLPGAANGISYYLTPNFEKLGELEVWTAAASQIFFSLGPGFGVLLALSSYNDFNNNCYRDAVVTSFINCATSFFSGFVIFSTLGYMSELTNRPVDEVVSHDDTTLIFIVYPQALATMSYSSFWSFIFFLMLITLGIDSTFSGVEALITGFVDEYPSILGKHREIFVAVVVSCYYLGSLPTVTYGGKLVVQFLDTYGVSLSVLFIVVCEMIAVCWFYGIKRFSEDVKKMIGFYPGIYWRLCWMFCPFFIGIIFAITVIQTSFQPLTDQDYVFPKWSVLVGWILRLTSICSIPVFAIYYFCKTSGSFKQVIQKSSATNVVAYSEAAPASAAVVPPSSASPHSTTTVPSEVTNMR</sequence>
<dbReference type="GO" id="GO:0046872">
    <property type="term" value="F:metal ion binding"/>
    <property type="evidence" value="ECO:0007669"/>
    <property type="project" value="UniProtKB-KW"/>
</dbReference>
<dbReference type="SUPFAM" id="SSF161070">
    <property type="entry name" value="SNF-like"/>
    <property type="match status" value="1"/>
</dbReference>
<dbReference type="GO" id="GO:0051378">
    <property type="term" value="F:serotonin binding"/>
    <property type="evidence" value="ECO:0007669"/>
    <property type="project" value="TreeGrafter"/>
</dbReference>
<dbReference type="PANTHER" id="PTHR11616">
    <property type="entry name" value="SODIUM/CHLORIDE DEPENDENT TRANSPORTER"/>
    <property type="match status" value="1"/>
</dbReference>
<feature type="binding site" evidence="7">
    <location>
        <position position="346"/>
    </location>
    <ligand>
        <name>Na(+)</name>
        <dbReference type="ChEBI" id="CHEBI:29101"/>
        <label>1</label>
    </ligand>
</feature>
<keyword evidence="8" id="KW-1015">Disulfide bond</keyword>
<evidence type="ECO:0000256" key="7">
    <source>
        <dbReference type="PIRSR" id="PIRSR600175-1"/>
    </source>
</evidence>
<dbReference type="PANTHER" id="PTHR11616:SF279">
    <property type="entry name" value="SODIUM-DEPENDENT SEROTONIN TRANSPORTER"/>
    <property type="match status" value="1"/>
</dbReference>
<keyword evidence="5 10" id="KW-1133">Transmembrane helix</keyword>
<evidence type="ECO:0000256" key="4">
    <source>
        <dbReference type="ARBA" id="ARBA00022847"/>
    </source>
</evidence>
<feature type="binding site" evidence="7">
    <location>
        <position position="415"/>
    </location>
    <ligand>
        <name>Na(+)</name>
        <dbReference type="ChEBI" id="CHEBI:29101"/>
        <label>1</label>
    </ligand>
</feature>
<protein>
    <submittedName>
        <fullName evidence="12">Transporter</fullName>
    </submittedName>
</protein>
<accession>A0A0N5AHW2</accession>
<feature type="transmembrane region" description="Helical" evidence="10">
    <location>
        <begin position="260"/>
        <end position="283"/>
    </location>
</feature>
<feature type="binding site" evidence="7">
    <location>
        <position position="75"/>
    </location>
    <ligand>
        <name>Na(+)</name>
        <dbReference type="ChEBI" id="CHEBI:29101"/>
        <label>1</label>
    </ligand>
</feature>
<dbReference type="GO" id="GO:0005886">
    <property type="term" value="C:plasma membrane"/>
    <property type="evidence" value="ECO:0007669"/>
    <property type="project" value="TreeGrafter"/>
</dbReference>
<dbReference type="PRINTS" id="PR00176">
    <property type="entry name" value="NANEUSMPORT"/>
</dbReference>
<feature type="binding site" evidence="7">
    <location>
        <position position="416"/>
    </location>
    <ligand>
        <name>Na(+)</name>
        <dbReference type="ChEBI" id="CHEBI:29101"/>
        <label>1</label>
    </ligand>
</feature>
<evidence type="ECO:0000313" key="11">
    <source>
        <dbReference type="Proteomes" id="UP000046393"/>
    </source>
</evidence>
<feature type="binding site" evidence="7">
    <location>
        <position position="314"/>
    </location>
    <ligand>
        <name>Na(+)</name>
        <dbReference type="ChEBI" id="CHEBI:29101"/>
        <label>1</label>
    </ligand>
</feature>
<keyword evidence="7" id="KW-0915">Sodium</keyword>
<evidence type="ECO:0000256" key="6">
    <source>
        <dbReference type="ARBA" id="ARBA00023136"/>
    </source>
</evidence>
<keyword evidence="7" id="KW-0479">Metal-binding</keyword>
<dbReference type="Proteomes" id="UP000046393">
    <property type="component" value="Unplaced"/>
</dbReference>
<comment type="subcellular location">
    <subcellularLocation>
        <location evidence="1">Membrane</location>
        <topology evidence="1">Multi-pass membrane protein</topology>
    </subcellularLocation>
</comment>
<proteinExistence type="predicted"/>
<dbReference type="GO" id="GO:0098793">
    <property type="term" value="C:presynapse"/>
    <property type="evidence" value="ECO:0007669"/>
    <property type="project" value="GOC"/>
</dbReference>
<dbReference type="InterPro" id="IPR037272">
    <property type="entry name" value="SNS_sf"/>
</dbReference>
<feature type="transmembrane region" description="Helical" evidence="10">
    <location>
        <begin position="96"/>
        <end position="117"/>
    </location>
</feature>
<dbReference type="InterPro" id="IPR000175">
    <property type="entry name" value="Na/ntran_symport"/>
</dbReference>
<evidence type="ECO:0000256" key="1">
    <source>
        <dbReference type="ARBA" id="ARBA00004141"/>
    </source>
</evidence>
<feature type="transmembrane region" description="Helical" evidence="10">
    <location>
        <begin position="442"/>
        <end position="461"/>
    </location>
</feature>
<evidence type="ECO:0000256" key="3">
    <source>
        <dbReference type="ARBA" id="ARBA00022692"/>
    </source>
</evidence>
<feature type="transmembrane region" description="Helical" evidence="10">
    <location>
        <begin position="473"/>
        <end position="496"/>
    </location>
</feature>
<evidence type="ECO:0000256" key="10">
    <source>
        <dbReference type="SAM" id="Phobius"/>
    </source>
</evidence>
<feature type="transmembrane region" description="Helical" evidence="10">
    <location>
        <begin position="555"/>
        <end position="577"/>
    </location>
</feature>
<keyword evidence="11" id="KW-1185">Reference proteome</keyword>
<feature type="transmembrane region" description="Helical" evidence="10">
    <location>
        <begin position="340"/>
        <end position="364"/>
    </location>
</feature>
<feature type="binding site" evidence="7">
    <location>
        <position position="412"/>
    </location>
    <ligand>
        <name>Na(+)</name>
        <dbReference type="ChEBI" id="CHEBI:29101"/>
        <label>1</label>
    </ligand>
</feature>
<dbReference type="Pfam" id="PF00209">
    <property type="entry name" value="SNF"/>
    <property type="match status" value="1"/>
</dbReference>
<evidence type="ECO:0000313" key="12">
    <source>
        <dbReference type="WBParaSite" id="SMUV_0000398001-mRNA-1"/>
    </source>
</evidence>
<feature type="binding site" evidence="7">
    <location>
        <position position="72"/>
    </location>
    <ligand>
        <name>Na(+)</name>
        <dbReference type="ChEBI" id="CHEBI:29101"/>
        <label>1</label>
    </ligand>
</feature>
<feature type="transmembrane region" description="Helical" evidence="10">
    <location>
        <begin position="303"/>
        <end position="328"/>
    </location>
</feature>
<dbReference type="PROSITE" id="PS50267">
    <property type="entry name" value="NA_NEUROTRAN_SYMP_3"/>
    <property type="match status" value="1"/>
</dbReference>
<feature type="binding site" evidence="7">
    <location>
        <position position="74"/>
    </location>
    <ligand>
        <name>Na(+)</name>
        <dbReference type="ChEBI" id="CHEBI:29101"/>
        <label>1</label>
    </ligand>
</feature>
<feature type="region of interest" description="Disordered" evidence="9">
    <location>
        <begin position="608"/>
        <end position="630"/>
    </location>
</feature>
<evidence type="ECO:0000256" key="8">
    <source>
        <dbReference type="PIRSR" id="PIRSR600175-2"/>
    </source>
</evidence>
<organism evidence="11 12">
    <name type="scientific">Syphacia muris</name>
    <dbReference type="NCBI Taxonomy" id="451379"/>
    <lineage>
        <taxon>Eukaryota</taxon>
        <taxon>Metazoa</taxon>
        <taxon>Ecdysozoa</taxon>
        <taxon>Nematoda</taxon>
        <taxon>Chromadorea</taxon>
        <taxon>Rhabditida</taxon>
        <taxon>Spirurina</taxon>
        <taxon>Oxyuridomorpha</taxon>
        <taxon>Oxyuroidea</taxon>
        <taxon>Oxyuridae</taxon>
        <taxon>Syphacia</taxon>
    </lineage>
</organism>
<feature type="disulfide bond" evidence="8">
    <location>
        <begin position="178"/>
        <end position="187"/>
    </location>
</feature>
<keyword evidence="2" id="KW-0813">Transport</keyword>
<feature type="transmembrane region" description="Helical" evidence="10">
    <location>
        <begin position="517"/>
        <end position="535"/>
    </location>
</feature>
<evidence type="ECO:0000256" key="9">
    <source>
        <dbReference type="SAM" id="MobiDB-lite"/>
    </source>
</evidence>
<evidence type="ECO:0000256" key="5">
    <source>
        <dbReference type="ARBA" id="ARBA00022989"/>
    </source>
</evidence>
<reference evidence="12" key="1">
    <citation type="submission" date="2017-02" db="UniProtKB">
        <authorList>
            <consortium name="WormBaseParasite"/>
        </authorList>
    </citation>
    <scope>IDENTIFICATION</scope>
</reference>
<feature type="transmembrane region" description="Helical" evidence="10">
    <location>
        <begin position="400"/>
        <end position="421"/>
    </location>
</feature>
<feature type="transmembrane region" description="Helical" evidence="10">
    <location>
        <begin position="231"/>
        <end position="248"/>
    </location>
</feature>